<dbReference type="FunFam" id="2.30.180.10:FF:000032">
    <property type="entry name" value="Fasciclin domain-containing protein, putative"/>
    <property type="match status" value="1"/>
</dbReference>
<comment type="subcellular location">
    <subcellularLocation>
        <location evidence="1">Plastid</location>
        <location evidence="1">Chloroplast</location>
    </subcellularLocation>
</comment>
<dbReference type="PANTHER" id="PTHR10900:SF77">
    <property type="entry name" value="FI19380P1"/>
    <property type="match status" value="1"/>
</dbReference>
<dbReference type="GO" id="GO:0005615">
    <property type="term" value="C:extracellular space"/>
    <property type="evidence" value="ECO:0007669"/>
    <property type="project" value="TreeGrafter"/>
</dbReference>
<sequence>MALQSAPGSVFVLANSAPSAFRGSALATAATGGLAPAALADASAPSSVSFVGLAAVGATLAAAASTRRRGQKVAEKSGRAAVVARRAESIAATAIANGNFTILVKALEKAGLVATVSGKTPYTVFAPTDAAFADLLKELGCSAEQLLANPDLKNILLYHVAGGSTMSSSLKNGQKVTTAQGGQLAVQIAGEKVKVGRATVTAADIACSNGVIHVIDKVLLPPAAPFDPAKQVGAGAPLGFFDPAGFTKVGDKAGFNNLQASEIKHGRVAMMAALGAVVQHYVKFPGFEDVPSGLGAVTTAPGTYGFAALFLVSGVLELAIWTQSDKKEPGNFGDPAGLNMYNPEMRQKEINNGRMGMFSVIGIIGAEVLTGKDGMNQLGF</sequence>
<evidence type="ECO:0000256" key="1">
    <source>
        <dbReference type="ARBA" id="ARBA00004229"/>
    </source>
</evidence>
<dbReference type="Gene3D" id="2.30.180.10">
    <property type="entry name" value="FAS1 domain"/>
    <property type="match status" value="1"/>
</dbReference>
<proteinExistence type="predicted"/>
<name>A0A813FBV1_POLGL</name>
<dbReference type="PROSITE" id="PS50213">
    <property type="entry name" value="FAS1"/>
    <property type="match status" value="1"/>
</dbReference>
<evidence type="ECO:0000256" key="3">
    <source>
        <dbReference type="ARBA" id="ARBA00022640"/>
    </source>
</evidence>
<dbReference type="InterPro" id="IPR036378">
    <property type="entry name" value="FAS1_dom_sf"/>
</dbReference>
<dbReference type="AlphaFoldDB" id="A0A813FBV1"/>
<protein>
    <recommendedName>
        <fullName evidence="4">FAS1 domain-containing protein</fullName>
    </recommendedName>
</protein>
<feature type="domain" description="FAS1" evidence="4">
    <location>
        <begin position="87"/>
        <end position="219"/>
    </location>
</feature>
<keyword evidence="3" id="KW-0934">Plastid</keyword>
<dbReference type="InterPro" id="IPR022796">
    <property type="entry name" value="Chloroa_b-bind"/>
</dbReference>
<comment type="caution">
    <text evidence="5">The sequence shown here is derived from an EMBL/GenBank/DDBJ whole genome shotgun (WGS) entry which is preliminary data.</text>
</comment>
<dbReference type="Proteomes" id="UP000654075">
    <property type="component" value="Unassembled WGS sequence"/>
</dbReference>
<evidence type="ECO:0000313" key="6">
    <source>
        <dbReference type="Proteomes" id="UP000654075"/>
    </source>
</evidence>
<evidence type="ECO:0000313" key="5">
    <source>
        <dbReference type="EMBL" id="CAE8611707.1"/>
    </source>
</evidence>
<dbReference type="EMBL" id="CAJNNV010025040">
    <property type="protein sequence ID" value="CAE8611707.1"/>
    <property type="molecule type" value="Genomic_DNA"/>
</dbReference>
<evidence type="ECO:0000256" key="2">
    <source>
        <dbReference type="ARBA" id="ARBA00022528"/>
    </source>
</evidence>
<organism evidence="5 6">
    <name type="scientific">Polarella glacialis</name>
    <name type="common">Dinoflagellate</name>
    <dbReference type="NCBI Taxonomy" id="89957"/>
    <lineage>
        <taxon>Eukaryota</taxon>
        <taxon>Sar</taxon>
        <taxon>Alveolata</taxon>
        <taxon>Dinophyceae</taxon>
        <taxon>Suessiales</taxon>
        <taxon>Suessiaceae</taxon>
        <taxon>Polarella</taxon>
    </lineage>
</organism>
<reference evidence="5" key="1">
    <citation type="submission" date="2021-02" db="EMBL/GenBank/DDBJ databases">
        <authorList>
            <person name="Dougan E. K."/>
            <person name="Rhodes N."/>
            <person name="Thang M."/>
            <person name="Chan C."/>
        </authorList>
    </citation>
    <scope>NUCLEOTIDE SEQUENCE</scope>
</reference>
<gene>
    <name evidence="5" type="ORF">PGLA1383_LOCUS29508</name>
</gene>
<dbReference type="InterPro" id="IPR000782">
    <property type="entry name" value="FAS1_domain"/>
</dbReference>
<dbReference type="SUPFAM" id="SSF82153">
    <property type="entry name" value="FAS1 domain"/>
    <property type="match status" value="1"/>
</dbReference>
<dbReference type="Pfam" id="PF00504">
    <property type="entry name" value="Chloroa_b-bind"/>
    <property type="match status" value="1"/>
</dbReference>
<dbReference type="SUPFAM" id="SSF103511">
    <property type="entry name" value="Chlorophyll a-b binding protein"/>
    <property type="match status" value="1"/>
</dbReference>
<keyword evidence="2" id="KW-0150">Chloroplast</keyword>
<dbReference type="Gene3D" id="1.10.3460.10">
    <property type="entry name" value="Chlorophyll a/b binding protein domain"/>
    <property type="match status" value="1"/>
</dbReference>
<dbReference type="OrthoDB" id="286301at2759"/>
<dbReference type="SMART" id="SM00554">
    <property type="entry name" value="FAS1"/>
    <property type="match status" value="1"/>
</dbReference>
<dbReference type="GO" id="GO:0009507">
    <property type="term" value="C:chloroplast"/>
    <property type="evidence" value="ECO:0007669"/>
    <property type="project" value="UniProtKB-SubCell"/>
</dbReference>
<dbReference type="Pfam" id="PF02469">
    <property type="entry name" value="Fasciclin"/>
    <property type="match status" value="1"/>
</dbReference>
<dbReference type="InterPro" id="IPR050904">
    <property type="entry name" value="Adhesion/Biosynth-related"/>
</dbReference>
<evidence type="ECO:0000259" key="4">
    <source>
        <dbReference type="PROSITE" id="PS50213"/>
    </source>
</evidence>
<keyword evidence="6" id="KW-1185">Reference proteome</keyword>
<accession>A0A813FBV1</accession>
<dbReference type="PANTHER" id="PTHR10900">
    <property type="entry name" value="PERIOSTIN-RELATED"/>
    <property type="match status" value="1"/>
</dbReference>